<dbReference type="KEGG" id="mlr:MELLADRAFT_113846"/>
<dbReference type="VEuPathDB" id="FungiDB:MELLADRAFT_113846"/>
<evidence type="ECO:0000313" key="3">
    <source>
        <dbReference type="Proteomes" id="UP000001072"/>
    </source>
</evidence>
<protein>
    <submittedName>
        <fullName evidence="2">Uncharacterized protein</fullName>
    </submittedName>
</protein>
<keyword evidence="3" id="KW-1185">Reference proteome</keyword>
<feature type="compositionally biased region" description="Polar residues" evidence="1">
    <location>
        <begin position="185"/>
        <end position="210"/>
    </location>
</feature>
<dbReference type="InParanoid" id="F4SB83"/>
<dbReference type="GeneID" id="18925114"/>
<proteinExistence type="predicted"/>
<name>F4SB83_MELLP</name>
<dbReference type="Proteomes" id="UP000001072">
    <property type="component" value="Unassembled WGS sequence"/>
</dbReference>
<dbReference type="EMBL" id="GL883185">
    <property type="protein sequence ID" value="EGF98111.1"/>
    <property type="molecule type" value="Genomic_DNA"/>
</dbReference>
<dbReference type="AlphaFoldDB" id="F4SB83"/>
<organism evidence="3">
    <name type="scientific">Melampsora larici-populina (strain 98AG31 / pathotype 3-4-7)</name>
    <name type="common">Poplar leaf rust fungus</name>
    <dbReference type="NCBI Taxonomy" id="747676"/>
    <lineage>
        <taxon>Eukaryota</taxon>
        <taxon>Fungi</taxon>
        <taxon>Dikarya</taxon>
        <taxon>Basidiomycota</taxon>
        <taxon>Pucciniomycotina</taxon>
        <taxon>Pucciniomycetes</taxon>
        <taxon>Pucciniales</taxon>
        <taxon>Melampsoraceae</taxon>
        <taxon>Melampsora</taxon>
    </lineage>
</organism>
<reference evidence="3" key="1">
    <citation type="journal article" date="2011" name="Proc. Natl. Acad. Sci. U.S.A.">
        <title>Obligate biotrophy features unraveled by the genomic analysis of rust fungi.</title>
        <authorList>
            <person name="Duplessis S."/>
            <person name="Cuomo C.A."/>
            <person name="Lin Y.-C."/>
            <person name="Aerts A."/>
            <person name="Tisserant E."/>
            <person name="Veneault-Fourrey C."/>
            <person name="Joly D.L."/>
            <person name="Hacquard S."/>
            <person name="Amselem J."/>
            <person name="Cantarel B.L."/>
            <person name="Chiu R."/>
            <person name="Coutinho P.M."/>
            <person name="Feau N."/>
            <person name="Field M."/>
            <person name="Frey P."/>
            <person name="Gelhaye E."/>
            <person name="Goldberg J."/>
            <person name="Grabherr M.G."/>
            <person name="Kodira C.D."/>
            <person name="Kohler A."/>
            <person name="Kuees U."/>
            <person name="Lindquist E.A."/>
            <person name="Lucas S.M."/>
            <person name="Mago R."/>
            <person name="Mauceli E."/>
            <person name="Morin E."/>
            <person name="Murat C."/>
            <person name="Pangilinan J.L."/>
            <person name="Park R."/>
            <person name="Pearson M."/>
            <person name="Quesneville H."/>
            <person name="Rouhier N."/>
            <person name="Sakthikumar S."/>
            <person name="Salamov A.A."/>
            <person name="Schmutz J."/>
            <person name="Selles B."/>
            <person name="Shapiro H."/>
            <person name="Tanguay P."/>
            <person name="Tuskan G.A."/>
            <person name="Henrissat B."/>
            <person name="Van de Peer Y."/>
            <person name="Rouze P."/>
            <person name="Ellis J.G."/>
            <person name="Dodds P.N."/>
            <person name="Schein J.E."/>
            <person name="Zhong S."/>
            <person name="Hamelin R.C."/>
            <person name="Grigoriev I.V."/>
            <person name="Szabo L.J."/>
            <person name="Martin F."/>
        </authorList>
    </citation>
    <scope>NUCLEOTIDE SEQUENCE [LARGE SCALE GENOMIC DNA]</scope>
    <source>
        <strain evidence="3">98AG31 / pathotype 3-4-7</strain>
    </source>
</reference>
<dbReference type="OrthoDB" id="10358033at2759"/>
<gene>
    <name evidence="2" type="ORF">MELLADRAFT_113846</name>
</gene>
<sequence>MCFFWQAQYFVSPIVNSRKSESSLVIATHRVLTPYLQATLNFDDKDLTGPHVKKEILQLSRSSNVKFTSLASFINSVVIMMISKYLHLKSNVTDLSDQRCNRDPLPRILSNSSEIPSQSHIRILDQAMERNYHHNEASHAGRSSKRIKTDSIDNQKREIEGVYHHRKSVVVGEKEQEEEDDNYHHSSSSRNKSFEQFHQSGSASGSTSQHHLIETPRSQVERNSEFNIIASKFNINSSDLQNLLQIFQESIPETRQFAITCMLISKFQDLERLIIPNHTGVTLNLGKGSNWKGADPVRSLIREKLRKFLLESETQAYSTNETVDHNPINGSLEHRMIDSLHSESKEFQESNLPPGFQTFKVDAELSVMKVIKEIAKAERCKFQSRILSQIKNPTQDQPVPDLRSLVALIIRSNSRSERRSNDEIWNDTPSDDKMRYAHLRLEGAIFHIGDAKDVTLIKSKIERERSMWDPVDDRLAWIRSLNETERNIFEKLIIHLDQLIFNGSRTFDTIKRQHTIHLPSPIEFQTSLNDHHFDYLNSVQTDLS</sequence>
<dbReference type="RefSeq" id="XP_007418639.1">
    <property type="nucleotide sequence ID" value="XM_007418577.1"/>
</dbReference>
<feature type="compositionally biased region" description="Basic and acidic residues" evidence="1">
    <location>
        <begin position="147"/>
        <end position="163"/>
    </location>
</feature>
<evidence type="ECO:0000256" key="1">
    <source>
        <dbReference type="SAM" id="MobiDB-lite"/>
    </source>
</evidence>
<feature type="region of interest" description="Disordered" evidence="1">
    <location>
        <begin position="135"/>
        <end position="219"/>
    </location>
</feature>
<accession>F4SB83</accession>
<evidence type="ECO:0000313" key="2">
    <source>
        <dbReference type="EMBL" id="EGF98111.1"/>
    </source>
</evidence>
<dbReference type="HOGENOM" id="CLU_500652_0_0_1"/>